<name>A0AAV9E8T6_ACOCL</name>
<reference evidence="1" key="2">
    <citation type="submission" date="2023-06" db="EMBL/GenBank/DDBJ databases">
        <authorList>
            <person name="Ma L."/>
            <person name="Liu K.-W."/>
            <person name="Li Z."/>
            <person name="Hsiao Y.-Y."/>
            <person name="Qi Y."/>
            <person name="Fu T."/>
            <person name="Tang G."/>
            <person name="Zhang D."/>
            <person name="Sun W.-H."/>
            <person name="Liu D.-K."/>
            <person name="Li Y."/>
            <person name="Chen G.-Z."/>
            <person name="Liu X.-D."/>
            <person name="Liao X.-Y."/>
            <person name="Jiang Y.-T."/>
            <person name="Yu X."/>
            <person name="Hao Y."/>
            <person name="Huang J."/>
            <person name="Zhao X.-W."/>
            <person name="Ke S."/>
            <person name="Chen Y.-Y."/>
            <person name="Wu W.-L."/>
            <person name="Hsu J.-L."/>
            <person name="Lin Y.-F."/>
            <person name="Huang M.-D."/>
            <person name="Li C.-Y."/>
            <person name="Huang L."/>
            <person name="Wang Z.-W."/>
            <person name="Zhao X."/>
            <person name="Zhong W.-Y."/>
            <person name="Peng D.-H."/>
            <person name="Ahmad S."/>
            <person name="Lan S."/>
            <person name="Zhang J.-S."/>
            <person name="Tsai W.-C."/>
            <person name="Van De Peer Y."/>
            <person name="Liu Z.-J."/>
        </authorList>
    </citation>
    <scope>NUCLEOTIDE SEQUENCE</scope>
    <source>
        <strain evidence="1">CP</strain>
        <tissue evidence="1">Leaves</tissue>
    </source>
</reference>
<sequence length="115" mass="12768">MVSHTVKVFSSGEYSVRVYNDDIVVEMPILSNDNQLGTWVSNIRAIWGWDDPYLLFGSSIKAFGIVSVPQEHIEAIYEQCAANGRCGRDVDRSIAGLSHPTVDVNRIRPSDAMDP</sequence>
<evidence type="ECO:0000313" key="1">
    <source>
        <dbReference type="EMBL" id="KAK1310138.1"/>
    </source>
</evidence>
<dbReference type="Proteomes" id="UP001180020">
    <property type="component" value="Unassembled WGS sequence"/>
</dbReference>
<accession>A0AAV9E8T6</accession>
<keyword evidence="2" id="KW-1185">Reference proteome</keyword>
<gene>
    <name evidence="1" type="ORF">QJS10_CPA08g00412</name>
</gene>
<organism evidence="1 2">
    <name type="scientific">Acorus calamus</name>
    <name type="common">Sweet flag</name>
    <dbReference type="NCBI Taxonomy" id="4465"/>
    <lineage>
        <taxon>Eukaryota</taxon>
        <taxon>Viridiplantae</taxon>
        <taxon>Streptophyta</taxon>
        <taxon>Embryophyta</taxon>
        <taxon>Tracheophyta</taxon>
        <taxon>Spermatophyta</taxon>
        <taxon>Magnoliopsida</taxon>
        <taxon>Liliopsida</taxon>
        <taxon>Acoraceae</taxon>
        <taxon>Acorus</taxon>
    </lineage>
</organism>
<comment type="caution">
    <text evidence="1">The sequence shown here is derived from an EMBL/GenBank/DDBJ whole genome shotgun (WGS) entry which is preliminary data.</text>
</comment>
<reference evidence="1" key="1">
    <citation type="journal article" date="2023" name="Nat. Commun.">
        <title>Diploid and tetraploid genomes of Acorus and the evolution of monocots.</title>
        <authorList>
            <person name="Ma L."/>
            <person name="Liu K.W."/>
            <person name="Li Z."/>
            <person name="Hsiao Y.Y."/>
            <person name="Qi Y."/>
            <person name="Fu T."/>
            <person name="Tang G.D."/>
            <person name="Zhang D."/>
            <person name="Sun W.H."/>
            <person name="Liu D.K."/>
            <person name="Li Y."/>
            <person name="Chen G.Z."/>
            <person name="Liu X.D."/>
            <person name="Liao X.Y."/>
            <person name="Jiang Y.T."/>
            <person name="Yu X."/>
            <person name="Hao Y."/>
            <person name="Huang J."/>
            <person name="Zhao X.W."/>
            <person name="Ke S."/>
            <person name="Chen Y.Y."/>
            <person name="Wu W.L."/>
            <person name="Hsu J.L."/>
            <person name="Lin Y.F."/>
            <person name="Huang M.D."/>
            <person name="Li C.Y."/>
            <person name="Huang L."/>
            <person name="Wang Z.W."/>
            <person name="Zhao X."/>
            <person name="Zhong W.Y."/>
            <person name="Peng D.H."/>
            <person name="Ahmad S."/>
            <person name="Lan S."/>
            <person name="Zhang J.S."/>
            <person name="Tsai W.C."/>
            <person name="Van de Peer Y."/>
            <person name="Liu Z.J."/>
        </authorList>
    </citation>
    <scope>NUCLEOTIDE SEQUENCE</scope>
    <source>
        <strain evidence="1">CP</strain>
    </source>
</reference>
<protein>
    <submittedName>
        <fullName evidence="1">Uncharacterized protein</fullName>
    </submittedName>
</protein>
<proteinExistence type="predicted"/>
<dbReference type="AlphaFoldDB" id="A0AAV9E8T6"/>
<evidence type="ECO:0000313" key="2">
    <source>
        <dbReference type="Proteomes" id="UP001180020"/>
    </source>
</evidence>
<dbReference type="EMBL" id="JAUJYO010000008">
    <property type="protein sequence ID" value="KAK1310138.1"/>
    <property type="molecule type" value="Genomic_DNA"/>
</dbReference>